<keyword evidence="3" id="KW-1185">Reference proteome</keyword>
<dbReference type="EMBL" id="SDPN01000039">
    <property type="protein sequence ID" value="RXZ67780.1"/>
    <property type="molecule type" value="Genomic_DNA"/>
</dbReference>
<dbReference type="AlphaFoldDB" id="A0A4Q2KTC6"/>
<dbReference type="RefSeq" id="WP_129521948.1">
    <property type="nucleotide sequence ID" value="NZ_SDPN01000039.1"/>
</dbReference>
<sequence>MLISELSFPHLQAEREARLTRELEQRRVVRERLAVSGPRGRVAPPKATLPGGRVAPPEATRIEATHKVISRRASAWAVFRRTPRRPSEATGKPSEHSRAV</sequence>
<comment type="caution">
    <text evidence="2">The sequence shown here is derived from an EMBL/GenBank/DDBJ whole genome shotgun (WGS) entry which is preliminary data.</text>
</comment>
<feature type="region of interest" description="Disordered" evidence="1">
    <location>
        <begin position="80"/>
        <end position="100"/>
    </location>
</feature>
<protein>
    <submittedName>
        <fullName evidence="2">Uncharacterized protein</fullName>
    </submittedName>
</protein>
<evidence type="ECO:0000313" key="3">
    <source>
        <dbReference type="Proteomes" id="UP000293865"/>
    </source>
</evidence>
<name>A0A4Q2KTC6_9MICO</name>
<organism evidence="2 3">
    <name type="scientific">Agromyces albus</name>
    <dbReference type="NCBI Taxonomy" id="205332"/>
    <lineage>
        <taxon>Bacteria</taxon>
        <taxon>Bacillati</taxon>
        <taxon>Actinomycetota</taxon>
        <taxon>Actinomycetes</taxon>
        <taxon>Micrococcales</taxon>
        <taxon>Microbacteriaceae</taxon>
        <taxon>Agromyces</taxon>
    </lineage>
</organism>
<feature type="region of interest" description="Disordered" evidence="1">
    <location>
        <begin position="36"/>
        <end position="55"/>
    </location>
</feature>
<reference evidence="2 3" key="1">
    <citation type="submission" date="2019-01" db="EMBL/GenBank/DDBJ databases">
        <title>Agromyces.</title>
        <authorList>
            <person name="Li J."/>
        </authorList>
    </citation>
    <scope>NUCLEOTIDE SEQUENCE [LARGE SCALE GENOMIC DNA]</scope>
    <source>
        <strain evidence="2 3">DSM 15934</strain>
    </source>
</reference>
<gene>
    <name evidence="2" type="ORF">ESP51_16280</name>
</gene>
<evidence type="ECO:0000256" key="1">
    <source>
        <dbReference type="SAM" id="MobiDB-lite"/>
    </source>
</evidence>
<proteinExistence type="predicted"/>
<dbReference type="Proteomes" id="UP000293865">
    <property type="component" value="Unassembled WGS sequence"/>
</dbReference>
<accession>A0A4Q2KTC6</accession>
<evidence type="ECO:0000313" key="2">
    <source>
        <dbReference type="EMBL" id="RXZ67780.1"/>
    </source>
</evidence>